<dbReference type="EMBL" id="JARAWJ010000014">
    <property type="protein sequence ID" value="MDX3039427.1"/>
    <property type="molecule type" value="Genomic_DNA"/>
</dbReference>
<dbReference type="Proteomes" id="UP001282474">
    <property type="component" value="Unassembled WGS sequence"/>
</dbReference>
<keyword evidence="2" id="KW-1185">Reference proteome</keyword>
<dbReference type="InterPro" id="IPR046193">
    <property type="entry name" value="DUF6221"/>
</dbReference>
<evidence type="ECO:0000313" key="2">
    <source>
        <dbReference type="Proteomes" id="UP001282474"/>
    </source>
</evidence>
<comment type="caution">
    <text evidence="1">The sequence shown here is derived from an EMBL/GenBank/DDBJ whole genome shotgun (WGS) entry which is preliminary data.</text>
</comment>
<sequence>MDDLVRWLSAQLDEDALWATEASRRYGEQAPEGGVHWCWEATGNDEEIQPDPSKEEWVGQVAESAVSLRSRETWPTHSVGELPQFAIPAVDEVPSAVGGHIVRHDPARVLREIDAKRRIIAEHTVTEPYAFEGETGTITYCPICLSDGKCPTLRLLALPFADREGYREEWAP</sequence>
<proteinExistence type="predicted"/>
<organism evidence="1 2">
    <name type="scientific">Streptomyces caniscabiei</name>
    <dbReference type="NCBI Taxonomy" id="2746961"/>
    <lineage>
        <taxon>Bacteria</taxon>
        <taxon>Bacillati</taxon>
        <taxon>Actinomycetota</taxon>
        <taxon>Actinomycetes</taxon>
        <taxon>Kitasatosporales</taxon>
        <taxon>Streptomycetaceae</taxon>
        <taxon>Streptomyces</taxon>
    </lineage>
</organism>
<name>A0ABU4MQT9_9ACTN</name>
<accession>A0ABU4MQT9</accession>
<protein>
    <submittedName>
        <fullName evidence="1">DUF6221 family protein</fullName>
    </submittedName>
</protein>
<dbReference type="Pfam" id="PF19730">
    <property type="entry name" value="DUF6221"/>
    <property type="match status" value="1"/>
</dbReference>
<gene>
    <name evidence="1" type="ORF">PV383_19915</name>
</gene>
<evidence type="ECO:0000313" key="1">
    <source>
        <dbReference type="EMBL" id="MDX3039427.1"/>
    </source>
</evidence>
<dbReference type="RefSeq" id="WP_193382605.1">
    <property type="nucleotide sequence ID" value="NZ_JABXWJ010000013.1"/>
</dbReference>
<reference evidence="1 2" key="1">
    <citation type="journal article" date="2023" name="Microb. Genom.">
        <title>Mesoterricola silvestris gen. nov., sp. nov., Mesoterricola sediminis sp. nov., Geothrix oryzae sp. nov., Geothrix edaphica sp. nov., Geothrix rubra sp. nov., and Geothrix limicola sp. nov., six novel members of Acidobacteriota isolated from soils.</title>
        <authorList>
            <person name="Weisberg A.J."/>
            <person name="Pearce E."/>
            <person name="Kramer C.G."/>
            <person name="Chang J.H."/>
            <person name="Clarke C.R."/>
        </authorList>
    </citation>
    <scope>NUCLEOTIDE SEQUENCE [LARGE SCALE GENOMIC DNA]</scope>
    <source>
        <strain evidence="1 2">NE20-4-1</strain>
    </source>
</reference>